<dbReference type="KEGG" id="xoo:XOO0164"/>
<comment type="similarity">
    <text evidence="1 2">Belongs to the phD/YefM antitoxin family.</text>
</comment>
<dbReference type="Proteomes" id="UP000006735">
    <property type="component" value="Chromosome"/>
</dbReference>
<evidence type="ECO:0000313" key="4">
    <source>
        <dbReference type="Proteomes" id="UP000006735"/>
    </source>
</evidence>
<dbReference type="InterPro" id="IPR036165">
    <property type="entry name" value="YefM-like_sf"/>
</dbReference>
<dbReference type="STRING" id="291331.XOO0164"/>
<dbReference type="EMBL" id="AE013598">
    <property type="protein sequence ID" value="AAW73418.1"/>
    <property type="molecule type" value="Genomic_DNA"/>
</dbReference>
<dbReference type="InterPro" id="IPR006442">
    <property type="entry name" value="Antitoxin_Phd/YefM"/>
</dbReference>
<dbReference type="SUPFAM" id="SSF143120">
    <property type="entry name" value="YefM-like"/>
    <property type="match status" value="1"/>
</dbReference>
<proteinExistence type="inferred from homology"/>
<name>Q5H6K2_XANOR</name>
<gene>
    <name evidence="3" type="primary">StbD</name>
    <name evidence="3" type="ordered locus">XOO0164</name>
</gene>
<dbReference type="AlphaFoldDB" id="Q5H6K2"/>
<evidence type="ECO:0000313" key="3">
    <source>
        <dbReference type="EMBL" id="AAW73418.1"/>
    </source>
</evidence>
<dbReference type="NCBIfam" id="TIGR01552">
    <property type="entry name" value="phd_fam"/>
    <property type="match status" value="1"/>
</dbReference>
<evidence type="ECO:0000256" key="1">
    <source>
        <dbReference type="ARBA" id="ARBA00009981"/>
    </source>
</evidence>
<organism evidence="3 4">
    <name type="scientific">Xanthomonas oryzae pv. oryzae (strain KACC10331 / KXO85)</name>
    <dbReference type="NCBI Taxonomy" id="291331"/>
    <lineage>
        <taxon>Bacteria</taxon>
        <taxon>Pseudomonadati</taxon>
        <taxon>Pseudomonadota</taxon>
        <taxon>Gammaproteobacteria</taxon>
        <taxon>Lysobacterales</taxon>
        <taxon>Lysobacteraceae</taxon>
        <taxon>Xanthomonas</taxon>
    </lineage>
</organism>
<dbReference type="Gene3D" id="3.40.1620.10">
    <property type="entry name" value="YefM-like domain"/>
    <property type="match status" value="1"/>
</dbReference>
<evidence type="ECO:0000256" key="2">
    <source>
        <dbReference type="RuleBase" id="RU362080"/>
    </source>
</evidence>
<dbReference type="Pfam" id="PF02604">
    <property type="entry name" value="PhdYeFM_antitox"/>
    <property type="match status" value="1"/>
</dbReference>
<accession>Q5H6K2</accession>
<dbReference type="HOGENOM" id="CLU_166037_5_0_6"/>
<comment type="function">
    <text evidence="2">Antitoxin component of a type II toxin-antitoxin (TA) system.</text>
</comment>
<reference evidence="3 4" key="1">
    <citation type="journal article" date="2005" name="Nucleic Acids Res.">
        <title>The genome sequence of Xanthomonas oryzae pathovar oryzae KACC10331, the bacterial blight pathogen of rice.</title>
        <authorList>
            <person name="Lee B.M."/>
            <person name="Park Y.J."/>
            <person name="Park D.S."/>
            <person name="Kang H.W."/>
            <person name="Kim J.G."/>
            <person name="Song E.S."/>
            <person name="Park I.C."/>
            <person name="Yoon U.H."/>
            <person name="Hahn J.H."/>
            <person name="Koo B.S."/>
            <person name="Lee G.B."/>
            <person name="Kim H."/>
            <person name="Park H.S."/>
            <person name="Yoon K.O."/>
            <person name="Kim J.H."/>
            <person name="Jung C.H."/>
            <person name="Koh N.H."/>
            <person name="Seo J.S."/>
            <person name="Go S.J."/>
        </authorList>
    </citation>
    <scope>NUCLEOTIDE SEQUENCE [LARGE SCALE GENOMIC DNA]</scope>
    <source>
        <strain evidence="4">KACC10331 / KXO85</strain>
    </source>
</reference>
<keyword evidence="4" id="KW-1185">Reference proteome</keyword>
<sequence length="92" mass="10140">MGRPFSSPGLILCCHSMRTERVTTLKGQATELLAATERDKEPILITQHGLPSAYLVDVASYERMQQRMAILEGIARGEMAVAQGRTLTHEQA</sequence>
<protein>
    <recommendedName>
        <fullName evidence="2">Antitoxin</fullName>
    </recommendedName>
</protein>